<feature type="transmembrane region" description="Helical" evidence="1">
    <location>
        <begin position="175"/>
        <end position="196"/>
    </location>
</feature>
<dbReference type="InterPro" id="IPR007038">
    <property type="entry name" value="HupE_UreJ"/>
</dbReference>
<proteinExistence type="predicted"/>
<evidence type="ECO:0000313" key="4">
    <source>
        <dbReference type="Proteomes" id="UP001597108"/>
    </source>
</evidence>
<feature type="signal peptide" evidence="2">
    <location>
        <begin position="1"/>
        <end position="21"/>
    </location>
</feature>
<feature type="chain" id="PRO_5045772147" evidence="2">
    <location>
        <begin position="22"/>
        <end position="201"/>
    </location>
</feature>
<dbReference type="EMBL" id="JBHTJT010000006">
    <property type="protein sequence ID" value="MFD0978708.1"/>
    <property type="molecule type" value="Genomic_DNA"/>
</dbReference>
<gene>
    <name evidence="3" type="ORF">ACFQ2S_03495</name>
</gene>
<feature type="transmembrane region" description="Helical" evidence="1">
    <location>
        <begin position="31"/>
        <end position="53"/>
    </location>
</feature>
<accession>A0ABW3IN09</accession>
<name>A0ABW3IN09_9RHOB</name>
<dbReference type="RefSeq" id="WP_386072741.1">
    <property type="nucleotide sequence ID" value="NZ_JBHTJT010000006.1"/>
</dbReference>
<keyword evidence="1" id="KW-0472">Membrane</keyword>
<protein>
    <submittedName>
        <fullName evidence="3">HupE/UreJ family protein</fullName>
    </submittedName>
</protein>
<keyword evidence="4" id="KW-1185">Reference proteome</keyword>
<evidence type="ECO:0000313" key="3">
    <source>
        <dbReference type="EMBL" id="MFD0978708.1"/>
    </source>
</evidence>
<dbReference type="Proteomes" id="UP001597108">
    <property type="component" value="Unassembled WGS sequence"/>
</dbReference>
<sequence>MTRAWRLAWLPFLLGAGPAFAHSPVPGLEGFYIGMLHPFSTPAQALLMVGMGLLASGYASERERYHFAAFPVATILGLILGSSSADLDPAMFATAFAVCGLAALAPGRVHLLAVALVAVGGFLIGAASIPDAGPLRDRLFTMSGSLVGANLGLLYLFGIILVLKQRFTWDWVGIALRVAAAWVGAISLLMLALGLAGPVVT</sequence>
<evidence type="ECO:0000256" key="1">
    <source>
        <dbReference type="SAM" id="Phobius"/>
    </source>
</evidence>
<reference evidence="4" key="1">
    <citation type="journal article" date="2019" name="Int. J. Syst. Evol. Microbiol.">
        <title>The Global Catalogue of Microorganisms (GCM) 10K type strain sequencing project: providing services to taxonomists for standard genome sequencing and annotation.</title>
        <authorList>
            <consortium name="The Broad Institute Genomics Platform"/>
            <consortium name="The Broad Institute Genome Sequencing Center for Infectious Disease"/>
            <person name="Wu L."/>
            <person name="Ma J."/>
        </authorList>
    </citation>
    <scope>NUCLEOTIDE SEQUENCE [LARGE SCALE GENOMIC DNA]</scope>
    <source>
        <strain evidence="4">CCUG 60524</strain>
    </source>
</reference>
<keyword evidence="2" id="KW-0732">Signal</keyword>
<feature type="transmembrane region" description="Helical" evidence="1">
    <location>
        <begin position="65"/>
        <end position="83"/>
    </location>
</feature>
<evidence type="ECO:0000256" key="2">
    <source>
        <dbReference type="SAM" id="SignalP"/>
    </source>
</evidence>
<feature type="transmembrane region" description="Helical" evidence="1">
    <location>
        <begin position="112"/>
        <end position="130"/>
    </location>
</feature>
<organism evidence="3 4">
    <name type="scientific">Tropicimonas aquimaris</name>
    <dbReference type="NCBI Taxonomy" id="914152"/>
    <lineage>
        <taxon>Bacteria</taxon>
        <taxon>Pseudomonadati</taxon>
        <taxon>Pseudomonadota</taxon>
        <taxon>Alphaproteobacteria</taxon>
        <taxon>Rhodobacterales</taxon>
        <taxon>Roseobacteraceae</taxon>
        <taxon>Tropicimonas</taxon>
    </lineage>
</organism>
<feature type="transmembrane region" description="Helical" evidence="1">
    <location>
        <begin position="142"/>
        <end position="163"/>
    </location>
</feature>
<keyword evidence="1" id="KW-0812">Transmembrane</keyword>
<comment type="caution">
    <text evidence="3">The sequence shown here is derived from an EMBL/GenBank/DDBJ whole genome shotgun (WGS) entry which is preliminary data.</text>
</comment>
<keyword evidence="1" id="KW-1133">Transmembrane helix</keyword>
<dbReference type="Pfam" id="PF04955">
    <property type="entry name" value="HupE_UreJ"/>
    <property type="match status" value="1"/>
</dbReference>